<feature type="region of interest" description="Disordered" evidence="1">
    <location>
        <begin position="346"/>
        <end position="475"/>
    </location>
</feature>
<feature type="compositionally biased region" description="Basic and acidic residues" evidence="1">
    <location>
        <begin position="264"/>
        <end position="274"/>
    </location>
</feature>
<feature type="compositionally biased region" description="Polar residues" evidence="1">
    <location>
        <begin position="386"/>
        <end position="397"/>
    </location>
</feature>
<organism evidence="2 3">
    <name type="scientific">Orbilia javanica</name>
    <dbReference type="NCBI Taxonomy" id="47235"/>
    <lineage>
        <taxon>Eukaryota</taxon>
        <taxon>Fungi</taxon>
        <taxon>Dikarya</taxon>
        <taxon>Ascomycota</taxon>
        <taxon>Pezizomycotina</taxon>
        <taxon>Orbiliomycetes</taxon>
        <taxon>Orbiliales</taxon>
        <taxon>Orbiliaceae</taxon>
        <taxon>Orbilia</taxon>
    </lineage>
</organism>
<keyword evidence="3" id="KW-1185">Reference proteome</keyword>
<feature type="region of interest" description="Disordered" evidence="1">
    <location>
        <begin position="263"/>
        <end position="300"/>
    </location>
</feature>
<proteinExistence type="predicted"/>
<sequence length="475" mass="52149">MSQANDKDFKRRFPRGLGEPIVRHKCRLGGGEVLTVHEGGPVDLKDPDIIATEVADQLRIQPYSSATPEEVCYRATNNVRGIIYKGDKTYRYFIWLTVARTYQRLPADGSIYGENGDEGGSGGGGVGDVISGPSGPFKENGGERGKESGGGEDVELWTKIVKVPFLVWMGSSYSFLSFDVVDIFFSGPEFEYSRFQLSVDGAPFLFHAPDDNSNFNHYNVLGRDFMESRFNAFEADYSSLSVFMRRRKHLLLVPGQPLCFLDDESGKHRTDGQDRNGGGSGGGGGSSSEGPGSAGQREDWVRQRDEDLERFLEEDEEGDSDGDMDEENVEGFKKAEARIEASIDPRLLEWDSRHGQMEQERVEGSVDNDAREAQPTEAPGEGVASTILNRSQKAEGSSENDAEGDVKMMENGGSQSVIMERHVGLRERRIVEGEADSETSPASAPISRKEGKRSGIVSKENLRVSGGRTGSGMRR</sequence>
<feature type="compositionally biased region" description="Basic and acidic residues" evidence="1">
    <location>
        <begin position="419"/>
        <end position="432"/>
    </location>
</feature>
<reference evidence="2 3" key="1">
    <citation type="submission" date="2019-10" db="EMBL/GenBank/DDBJ databases">
        <authorList>
            <person name="Palmer J.M."/>
        </authorList>
    </citation>
    <scope>NUCLEOTIDE SEQUENCE [LARGE SCALE GENOMIC DNA]</scope>
    <source>
        <strain evidence="2 3">TWF718</strain>
    </source>
</reference>
<feature type="region of interest" description="Disordered" evidence="1">
    <location>
        <begin position="113"/>
        <end position="151"/>
    </location>
</feature>
<gene>
    <name evidence="2" type="ORF">TWF718_003124</name>
</gene>
<dbReference type="Proteomes" id="UP001313282">
    <property type="component" value="Unassembled WGS sequence"/>
</dbReference>
<protein>
    <submittedName>
        <fullName evidence="2">Uncharacterized protein</fullName>
    </submittedName>
</protein>
<evidence type="ECO:0000313" key="3">
    <source>
        <dbReference type="Proteomes" id="UP001313282"/>
    </source>
</evidence>
<name>A0AAN8NLG0_9PEZI</name>
<accession>A0AAN8NLG0</accession>
<comment type="caution">
    <text evidence="2">The sequence shown here is derived from an EMBL/GenBank/DDBJ whole genome shotgun (WGS) entry which is preliminary data.</text>
</comment>
<dbReference type="EMBL" id="JAVHNR010000011">
    <property type="protein sequence ID" value="KAK6330929.1"/>
    <property type="molecule type" value="Genomic_DNA"/>
</dbReference>
<feature type="compositionally biased region" description="Gly residues" evidence="1">
    <location>
        <begin position="118"/>
        <end position="127"/>
    </location>
</feature>
<evidence type="ECO:0000313" key="2">
    <source>
        <dbReference type="EMBL" id="KAK6330929.1"/>
    </source>
</evidence>
<dbReference type="AlphaFoldDB" id="A0AAN8NLG0"/>
<feature type="compositionally biased region" description="Gly residues" evidence="1">
    <location>
        <begin position="275"/>
        <end position="287"/>
    </location>
</feature>
<evidence type="ECO:0000256" key="1">
    <source>
        <dbReference type="SAM" id="MobiDB-lite"/>
    </source>
</evidence>
<feature type="compositionally biased region" description="Basic and acidic residues" evidence="1">
    <location>
        <begin position="140"/>
        <end position="149"/>
    </location>
</feature>
<feature type="compositionally biased region" description="Basic and acidic residues" evidence="1">
    <location>
        <begin position="346"/>
        <end position="374"/>
    </location>
</feature>